<evidence type="ECO:0000256" key="1">
    <source>
        <dbReference type="SAM" id="MobiDB-lite"/>
    </source>
</evidence>
<evidence type="ECO:0000313" key="2">
    <source>
        <dbReference type="EMBL" id="PTQ43896.1"/>
    </source>
</evidence>
<organism evidence="2 3">
    <name type="scientific">Marchantia polymorpha</name>
    <name type="common">Common liverwort</name>
    <name type="synonym">Marchantia aquatica</name>
    <dbReference type="NCBI Taxonomy" id="3197"/>
    <lineage>
        <taxon>Eukaryota</taxon>
        <taxon>Viridiplantae</taxon>
        <taxon>Streptophyta</taxon>
        <taxon>Embryophyta</taxon>
        <taxon>Marchantiophyta</taxon>
        <taxon>Marchantiopsida</taxon>
        <taxon>Marchantiidae</taxon>
        <taxon>Marchantiales</taxon>
        <taxon>Marchantiaceae</taxon>
        <taxon>Marchantia</taxon>
    </lineage>
</organism>
<feature type="region of interest" description="Disordered" evidence="1">
    <location>
        <begin position="83"/>
        <end position="115"/>
    </location>
</feature>
<dbReference type="Gramene" id="Mp3g05240.1">
    <property type="protein sequence ID" value="Mp3g05240.1.cds1"/>
    <property type="gene ID" value="Mp3g05240"/>
</dbReference>
<dbReference type="EMBL" id="KZ772694">
    <property type="protein sequence ID" value="PTQ43896.1"/>
    <property type="molecule type" value="Genomic_DNA"/>
</dbReference>
<evidence type="ECO:0000313" key="3">
    <source>
        <dbReference type="Proteomes" id="UP000244005"/>
    </source>
</evidence>
<dbReference type="AlphaFoldDB" id="A0A2R6XCR2"/>
<dbReference type="Proteomes" id="UP000244005">
    <property type="component" value="Unassembled WGS sequence"/>
</dbReference>
<proteinExistence type="predicted"/>
<name>A0A2R6XCR2_MARPO</name>
<accession>A0A2R6XCR2</accession>
<sequence>MSTNMIDEFDTKLVNSCFYHRPSVYMSNTLSTTARCLQETLRHLLLNPLQDFGASEDIERISHSGFAPPDEAIMKPFAVQGQQYHSRRRLTQTPANLTPEGPIDPAPIASDHHAVPVPLSPFAG</sequence>
<gene>
    <name evidence="2" type="ORF">MARPO_0022s0004</name>
</gene>
<protein>
    <submittedName>
        <fullName evidence="2">Uncharacterized protein</fullName>
    </submittedName>
</protein>
<keyword evidence="3" id="KW-1185">Reference proteome</keyword>
<reference evidence="3" key="1">
    <citation type="journal article" date="2017" name="Cell">
        <title>Insights into land plant evolution garnered from the Marchantia polymorpha genome.</title>
        <authorList>
            <person name="Bowman J.L."/>
            <person name="Kohchi T."/>
            <person name="Yamato K.T."/>
            <person name="Jenkins J."/>
            <person name="Shu S."/>
            <person name="Ishizaki K."/>
            <person name="Yamaoka S."/>
            <person name="Nishihama R."/>
            <person name="Nakamura Y."/>
            <person name="Berger F."/>
            <person name="Adam C."/>
            <person name="Aki S.S."/>
            <person name="Althoff F."/>
            <person name="Araki T."/>
            <person name="Arteaga-Vazquez M.A."/>
            <person name="Balasubrmanian S."/>
            <person name="Barry K."/>
            <person name="Bauer D."/>
            <person name="Boehm C.R."/>
            <person name="Briginshaw L."/>
            <person name="Caballero-Perez J."/>
            <person name="Catarino B."/>
            <person name="Chen F."/>
            <person name="Chiyoda S."/>
            <person name="Chovatia M."/>
            <person name="Davies K.M."/>
            <person name="Delmans M."/>
            <person name="Demura T."/>
            <person name="Dierschke T."/>
            <person name="Dolan L."/>
            <person name="Dorantes-Acosta A.E."/>
            <person name="Eklund D.M."/>
            <person name="Florent S.N."/>
            <person name="Flores-Sandoval E."/>
            <person name="Fujiyama A."/>
            <person name="Fukuzawa H."/>
            <person name="Galik B."/>
            <person name="Grimanelli D."/>
            <person name="Grimwood J."/>
            <person name="Grossniklaus U."/>
            <person name="Hamada T."/>
            <person name="Haseloff J."/>
            <person name="Hetherington A.J."/>
            <person name="Higo A."/>
            <person name="Hirakawa Y."/>
            <person name="Hundley H.N."/>
            <person name="Ikeda Y."/>
            <person name="Inoue K."/>
            <person name="Inoue S.I."/>
            <person name="Ishida S."/>
            <person name="Jia Q."/>
            <person name="Kakita M."/>
            <person name="Kanazawa T."/>
            <person name="Kawai Y."/>
            <person name="Kawashima T."/>
            <person name="Kennedy M."/>
            <person name="Kinose K."/>
            <person name="Kinoshita T."/>
            <person name="Kohara Y."/>
            <person name="Koide E."/>
            <person name="Komatsu K."/>
            <person name="Kopischke S."/>
            <person name="Kubo M."/>
            <person name="Kyozuka J."/>
            <person name="Lagercrantz U."/>
            <person name="Lin S.S."/>
            <person name="Lindquist E."/>
            <person name="Lipzen A.M."/>
            <person name="Lu C.W."/>
            <person name="De Luna E."/>
            <person name="Martienssen R.A."/>
            <person name="Minamino N."/>
            <person name="Mizutani M."/>
            <person name="Mizutani M."/>
            <person name="Mochizuki N."/>
            <person name="Monte I."/>
            <person name="Mosher R."/>
            <person name="Nagasaki H."/>
            <person name="Nakagami H."/>
            <person name="Naramoto S."/>
            <person name="Nishitani K."/>
            <person name="Ohtani M."/>
            <person name="Okamoto T."/>
            <person name="Okumura M."/>
            <person name="Phillips J."/>
            <person name="Pollak B."/>
            <person name="Reinders A."/>
            <person name="Rovekamp M."/>
            <person name="Sano R."/>
            <person name="Sawa S."/>
            <person name="Schmid M.W."/>
            <person name="Shirakawa M."/>
            <person name="Solano R."/>
            <person name="Spunde A."/>
            <person name="Suetsugu N."/>
            <person name="Sugano S."/>
            <person name="Sugiyama A."/>
            <person name="Sun R."/>
            <person name="Suzuki Y."/>
            <person name="Takenaka M."/>
            <person name="Takezawa D."/>
            <person name="Tomogane H."/>
            <person name="Tsuzuki M."/>
            <person name="Ueda T."/>
            <person name="Umeda M."/>
            <person name="Ward J.M."/>
            <person name="Watanabe Y."/>
            <person name="Yazaki K."/>
            <person name="Yokoyama R."/>
            <person name="Yoshitake Y."/>
            <person name="Yotsui I."/>
            <person name="Zachgo S."/>
            <person name="Schmutz J."/>
        </authorList>
    </citation>
    <scope>NUCLEOTIDE SEQUENCE [LARGE SCALE GENOMIC DNA]</scope>
    <source>
        <strain evidence="3">Tak-1</strain>
    </source>
</reference>